<keyword evidence="4" id="KW-0539">Nucleus</keyword>
<evidence type="ECO:0000256" key="2">
    <source>
        <dbReference type="ARBA" id="ARBA00023015"/>
    </source>
</evidence>
<proteinExistence type="predicted"/>
<protein>
    <submittedName>
        <fullName evidence="5">Chromatin structure-remodeling complex subunit RSC9</fullName>
    </submittedName>
</protein>
<dbReference type="OMA" id="KRFVIKG"/>
<evidence type="ECO:0000256" key="3">
    <source>
        <dbReference type="ARBA" id="ARBA00023163"/>
    </source>
</evidence>
<dbReference type="VEuPathDB" id="FungiDB:GW608_B02387"/>
<reference evidence="5 6" key="1">
    <citation type="submission" date="2015-10" db="EMBL/GenBank/DDBJ databases">
        <title>Draft genomes sequences of Candida glabrata isolates 1A, 1B, 2A, 2B, 3A and 3B.</title>
        <authorList>
            <person name="Haavelsrud O.E."/>
            <person name="Gaustad P."/>
        </authorList>
    </citation>
    <scope>NUCLEOTIDE SEQUENCE [LARGE SCALE GENOMIC DNA]</scope>
    <source>
        <strain evidence="5">910700640</strain>
    </source>
</reference>
<dbReference type="GO" id="GO:0006357">
    <property type="term" value="P:regulation of transcription by RNA polymerase II"/>
    <property type="evidence" value="ECO:0007669"/>
    <property type="project" value="EnsemblFungi"/>
</dbReference>
<dbReference type="GO" id="GO:0003677">
    <property type="term" value="F:DNA binding"/>
    <property type="evidence" value="ECO:0007669"/>
    <property type="project" value="EnsemblFungi"/>
</dbReference>
<dbReference type="AlphaFoldDB" id="A0A0W0DWX6"/>
<dbReference type="GO" id="GO:0016586">
    <property type="term" value="C:RSC-type complex"/>
    <property type="evidence" value="ECO:0007669"/>
    <property type="project" value="EnsemblFungi"/>
</dbReference>
<sequence length="588" mass="67146">MFHNTGMNYEVQQLREGSVNGLENDAPMEGFRHISAIPIRVSREQSSGMHVESQHNNNTTMSVDPKTYSLANLNIFQNIPKETARGVDDLSRMRMSLLSGIPEEIKWALKKYLAYSNKAPYMINLQKSKELLPLFNRFIEQLVDLINKFNEPLIDGASAMEKLQAGLNCLLILRNLAQDQDSVQALIRYEPIKKFLLFVLQKYASLADYDPKWTVYESNTSYLNEIIHYSLDLIEAMSSYMAPAMKGDPYFLALLKVLGYTKDRSMVISILRSLSRLLVRSKADEESVVDNINPDTLTQIVCFLLIECDEELVIASLDFLYQYILPGNQRIKELFSDPKRFSIFISIIPKLLTYNVKLPQYETLKHTEVKLIKRLRPPAPEEVPDVDEELFNQLLSMSEPLRSTTWLRCCFESMDDAEFTQIALWRAYESRFGPKLRESSRKLLPAVEFIKNVSNSFRNASAMVVTEPETGKKRFIIKGIQPRHKAISIRESAELLRQQHLNTSKFLFKDGDNIVPAKQENLPSITFTDDLSDVSKVAASFLCLVSNDNEGPGTKFCQTIKPVLLHELADVPPLNAVLSEYMDNVLLM</sequence>
<comment type="caution">
    <text evidence="5">The sequence shown here is derived from an EMBL/GenBank/DDBJ whole genome shotgun (WGS) entry which is preliminary data.</text>
</comment>
<dbReference type="PhylomeDB" id="A0A0W0DWX6"/>
<gene>
    <name evidence="5" type="ORF">AO440_000272</name>
</gene>
<dbReference type="PANTHER" id="PTHR22970">
    <property type="entry name" value="AT-RICH INTERACTIVE DOMAIN-CONTAINING PROTEIN 2"/>
    <property type="match status" value="1"/>
</dbReference>
<dbReference type="GO" id="GO:0006337">
    <property type="term" value="P:nucleosome disassembly"/>
    <property type="evidence" value="ECO:0007669"/>
    <property type="project" value="EnsemblFungi"/>
</dbReference>
<evidence type="ECO:0000256" key="4">
    <source>
        <dbReference type="ARBA" id="ARBA00023242"/>
    </source>
</evidence>
<dbReference type="PROSITE" id="PS51526">
    <property type="entry name" value="RFX_DBD"/>
    <property type="match status" value="1"/>
</dbReference>
<dbReference type="Proteomes" id="UP000054886">
    <property type="component" value="Unassembled WGS sequence"/>
</dbReference>
<dbReference type="InterPro" id="IPR003150">
    <property type="entry name" value="DNA-bd_RFX"/>
</dbReference>
<dbReference type="GO" id="GO:0006368">
    <property type="term" value="P:transcription elongation by RNA polymerase II"/>
    <property type="evidence" value="ECO:0007669"/>
    <property type="project" value="EnsemblFungi"/>
</dbReference>
<dbReference type="EMBL" id="LLZZ01000119">
    <property type="protein sequence ID" value="KTB03534.1"/>
    <property type="molecule type" value="Genomic_DNA"/>
</dbReference>
<keyword evidence="3" id="KW-0804">Transcription</keyword>
<dbReference type="InterPro" id="IPR052406">
    <property type="entry name" value="Chromatin_Remodeling_Comp"/>
</dbReference>
<evidence type="ECO:0000313" key="5">
    <source>
        <dbReference type="EMBL" id="KTB03534.1"/>
    </source>
</evidence>
<accession>A0A0W0DWX6</accession>
<dbReference type="VEuPathDB" id="FungiDB:CAGL0B02541g"/>
<dbReference type="VEuPathDB" id="FungiDB:GVI51_B02431"/>
<evidence type="ECO:0000313" key="6">
    <source>
        <dbReference type="Proteomes" id="UP000054886"/>
    </source>
</evidence>
<keyword evidence="1" id="KW-0156">Chromatin regulator</keyword>
<dbReference type="PANTHER" id="PTHR22970:SF14">
    <property type="entry name" value="AT-RICH INTERACTIVE DOMAIN-CONTAINING PROTEIN 2"/>
    <property type="match status" value="1"/>
</dbReference>
<dbReference type="InterPro" id="IPR016024">
    <property type="entry name" value="ARM-type_fold"/>
</dbReference>
<dbReference type="SUPFAM" id="SSF48371">
    <property type="entry name" value="ARM repeat"/>
    <property type="match status" value="1"/>
</dbReference>
<dbReference type="OrthoDB" id="338531at2759"/>
<dbReference type="VEuPathDB" id="FungiDB:GWK60_B02387"/>
<keyword evidence="2" id="KW-0805">Transcription regulation</keyword>
<dbReference type="VEuPathDB" id="FungiDB:B1J91_B02541g"/>
<evidence type="ECO:0000256" key="1">
    <source>
        <dbReference type="ARBA" id="ARBA00022853"/>
    </source>
</evidence>
<organism evidence="5 6">
    <name type="scientific">Candida glabrata</name>
    <name type="common">Yeast</name>
    <name type="synonym">Torulopsis glabrata</name>
    <dbReference type="NCBI Taxonomy" id="5478"/>
    <lineage>
        <taxon>Eukaryota</taxon>
        <taxon>Fungi</taxon>
        <taxon>Dikarya</taxon>
        <taxon>Ascomycota</taxon>
        <taxon>Saccharomycotina</taxon>
        <taxon>Saccharomycetes</taxon>
        <taxon>Saccharomycetales</taxon>
        <taxon>Saccharomycetaceae</taxon>
        <taxon>Nakaseomyces</taxon>
    </lineage>
</organism>
<name>A0A0W0DWX6_CANGB</name>
<dbReference type="GO" id="GO:0009303">
    <property type="term" value="P:rRNA transcription"/>
    <property type="evidence" value="ECO:0007669"/>
    <property type="project" value="EnsemblFungi"/>
</dbReference>